<protein>
    <submittedName>
        <fullName evidence="2">Uncharacterized protein</fullName>
    </submittedName>
</protein>
<evidence type="ECO:0000256" key="1">
    <source>
        <dbReference type="SAM" id="MobiDB-lite"/>
    </source>
</evidence>
<accession>A0A1B9H4I3</accession>
<proteinExistence type="predicted"/>
<feature type="compositionally biased region" description="Basic and acidic residues" evidence="1">
    <location>
        <begin position="372"/>
        <end position="383"/>
    </location>
</feature>
<feature type="compositionally biased region" description="Polar residues" evidence="1">
    <location>
        <begin position="171"/>
        <end position="184"/>
    </location>
</feature>
<keyword evidence="3" id="KW-1185">Reference proteome</keyword>
<feature type="compositionally biased region" description="Polar residues" evidence="1">
    <location>
        <begin position="484"/>
        <end position="503"/>
    </location>
</feature>
<evidence type="ECO:0000313" key="2">
    <source>
        <dbReference type="EMBL" id="OCF38168.1"/>
    </source>
</evidence>
<feature type="compositionally biased region" description="Polar residues" evidence="1">
    <location>
        <begin position="69"/>
        <end position="84"/>
    </location>
</feature>
<sequence length="703" mass="74792">MSPGADPISTDNTFLSRPTGSDSQICKAFGLTCCGFFPGVVYAARVVYKPPIHPNAAGKYDLEDLRNLTPTPQHEITPFTQDQSPVPPPKTRDPEVQDASTPGYEVPSTLTPPSPASPGPTVSSPSSPTTSPPVDLPPGDTPPATIPFPKPQVRRGPPPSIAVSPQAETPAVTSAKGSSTTEPSVAQKGRRRIDSPPDQGAEDRSISTTPTQMYSPPVPKAASQSSSQPKNTQLAGSTTSAPVPHQVSGPIRKYTYSSEFDRILHDQFDNVHPYEPRKDERPIQGSEKHAGSSSQIKRTAALKPVAKPQVTKPQEAKQDPPPQYEGPKPKGPRENKTRSKTGELHLVTPLEEDPSSDDLAPPNPPFARSSNKRSETPEPERSSPKPTHRPVTPPSPAQMPLPSTPSPSRPPLAELPSTPPPPPFAGPDPLTPPSPPWTEPMPATPGSPQRGFRPLPPVPCSKTGGPPGSSALDASTVPLALQETLDQGVSENHTSDNNTSKRPISNGVLSDGPTSNGSSAATPISRGISPEGSISDGTTTGGSTSNEDPSGTSTPATELPTPAWGAEPGSSKVANMSDYNPQPRLAIKQSVVFQYNIAFQPPQPPQLAACSRSSDHTSEFSQASHDSADFEYSSDENVSSHRTKWEIRLERKAERNAKSQRRRQEEKEAETPRPAPREREDEDESRNPSVGSDSEGSDGMYIT</sequence>
<reference evidence="3" key="2">
    <citation type="submission" date="2013-12" db="EMBL/GenBank/DDBJ databases">
        <title>Evolution of pathogenesis and genome organization in the Tremellales.</title>
        <authorList>
            <person name="Cuomo C."/>
            <person name="Litvintseva A."/>
            <person name="Heitman J."/>
            <person name="Chen Y."/>
            <person name="Sun S."/>
            <person name="Springer D."/>
            <person name="Dromer F."/>
            <person name="Young S."/>
            <person name="Zeng Q."/>
            <person name="Chapman S."/>
            <person name="Gujja S."/>
            <person name="Saif S."/>
            <person name="Birren B."/>
        </authorList>
    </citation>
    <scope>NUCLEOTIDE SEQUENCE [LARGE SCALE GENOMIC DNA]</scope>
    <source>
        <strain evidence="3">BCC8398</strain>
    </source>
</reference>
<feature type="region of interest" description="Disordered" evidence="1">
    <location>
        <begin position="69"/>
        <end position="254"/>
    </location>
</feature>
<feature type="compositionally biased region" description="Basic and acidic residues" evidence="1">
    <location>
        <begin position="327"/>
        <end position="343"/>
    </location>
</feature>
<organism evidence="2 3">
    <name type="scientific">Kwoniella heveanensis BCC8398</name>
    <dbReference type="NCBI Taxonomy" id="1296120"/>
    <lineage>
        <taxon>Eukaryota</taxon>
        <taxon>Fungi</taxon>
        <taxon>Dikarya</taxon>
        <taxon>Basidiomycota</taxon>
        <taxon>Agaricomycotina</taxon>
        <taxon>Tremellomycetes</taxon>
        <taxon>Tremellales</taxon>
        <taxon>Cryptococcaceae</taxon>
        <taxon>Kwoniella</taxon>
    </lineage>
</organism>
<feature type="compositionally biased region" description="Low complexity" evidence="1">
    <location>
        <begin position="532"/>
        <end position="545"/>
    </location>
</feature>
<feature type="compositionally biased region" description="Pro residues" evidence="1">
    <location>
        <begin position="130"/>
        <end position="160"/>
    </location>
</feature>
<feature type="region of interest" description="Disordered" evidence="1">
    <location>
        <begin position="267"/>
        <end position="578"/>
    </location>
</feature>
<feature type="compositionally biased region" description="Basic and acidic residues" evidence="1">
    <location>
        <begin position="643"/>
        <end position="679"/>
    </location>
</feature>
<dbReference type="Proteomes" id="UP000092666">
    <property type="component" value="Unassembled WGS sequence"/>
</dbReference>
<feature type="compositionally biased region" description="Basic and acidic residues" evidence="1">
    <location>
        <begin position="267"/>
        <end position="290"/>
    </location>
</feature>
<dbReference type="AlphaFoldDB" id="A0A1B9H4I3"/>
<dbReference type="EMBL" id="KI669492">
    <property type="protein sequence ID" value="OCF38168.1"/>
    <property type="molecule type" value="Genomic_DNA"/>
</dbReference>
<feature type="compositionally biased region" description="Polar residues" evidence="1">
    <location>
        <begin position="222"/>
        <end position="241"/>
    </location>
</feature>
<feature type="region of interest" description="Disordered" evidence="1">
    <location>
        <begin position="601"/>
        <end position="703"/>
    </location>
</feature>
<feature type="compositionally biased region" description="Polar residues" evidence="1">
    <location>
        <begin position="546"/>
        <end position="556"/>
    </location>
</feature>
<feature type="compositionally biased region" description="Polar residues" evidence="1">
    <location>
        <begin position="512"/>
        <end position="522"/>
    </location>
</feature>
<evidence type="ECO:0000313" key="3">
    <source>
        <dbReference type="Proteomes" id="UP000092666"/>
    </source>
</evidence>
<feature type="compositionally biased region" description="Low complexity" evidence="1">
    <location>
        <begin position="119"/>
        <end position="129"/>
    </location>
</feature>
<feature type="compositionally biased region" description="Pro residues" evidence="1">
    <location>
        <begin position="417"/>
        <end position="445"/>
    </location>
</feature>
<reference evidence="2 3" key="1">
    <citation type="submission" date="2013-07" db="EMBL/GenBank/DDBJ databases">
        <title>The Genome Sequence of Cryptococcus heveanensis BCC8398.</title>
        <authorList>
            <consortium name="The Broad Institute Genome Sequencing Platform"/>
            <person name="Cuomo C."/>
            <person name="Litvintseva A."/>
            <person name="Chen Y."/>
            <person name="Heitman J."/>
            <person name="Sun S."/>
            <person name="Springer D."/>
            <person name="Dromer F."/>
            <person name="Young S.K."/>
            <person name="Zeng Q."/>
            <person name="Gargeya S."/>
            <person name="Fitzgerald M."/>
            <person name="Abouelleil A."/>
            <person name="Alvarado L."/>
            <person name="Berlin A.M."/>
            <person name="Chapman S.B."/>
            <person name="Dewar J."/>
            <person name="Goldberg J."/>
            <person name="Griggs A."/>
            <person name="Gujja S."/>
            <person name="Hansen M."/>
            <person name="Howarth C."/>
            <person name="Imamovic A."/>
            <person name="Larimer J."/>
            <person name="McCowan C."/>
            <person name="Murphy C."/>
            <person name="Pearson M."/>
            <person name="Priest M."/>
            <person name="Roberts A."/>
            <person name="Saif S."/>
            <person name="Shea T."/>
            <person name="Sykes S."/>
            <person name="Wortman J."/>
            <person name="Nusbaum C."/>
            <person name="Birren B."/>
        </authorList>
    </citation>
    <scope>NUCLEOTIDE SEQUENCE [LARGE SCALE GENOMIC DNA]</scope>
    <source>
        <strain evidence="2 3">BCC8398</strain>
    </source>
</reference>
<feature type="compositionally biased region" description="Pro residues" evidence="1">
    <location>
        <begin position="391"/>
        <end position="410"/>
    </location>
</feature>
<name>A0A1B9H4I3_9TREE</name>
<gene>
    <name evidence="2" type="ORF">I316_00392</name>
</gene>